<keyword evidence="5" id="KW-1185">Reference proteome</keyword>
<sequence>MKKLYSLSIFVILSTLVYGQAPTLVLDINPGTSNGSPGDLTVFNNLIYFDADDSSGTNTGGTDVGRELWVTDGTAAGTSLVADIRTGSAGSSPFNYFIFNNALYFTANDGASELWTSDGTAAGTTKVDLFPLIAGDVPNNAVVLGNSVFLTTNQNGVNNQLTEWNGTTAIIAPDAVNPTATTLASDLTSWNNLIYAYMEYSPDEATTGRELYTYNPATDTYTLVLDISAGSGNSGISNFTTIGTKLYFEALGNLWETDGTAAGTIEVSQATIQGIGSVREYAAIGTDLYFEGLIAPSSIDQLFKYDTVAGTIIQISSNSIEDHNPSDLIELNGVIYYAGDSDVDSAKYLHSTNGITSTQLNATIKDVDDMVVYNNKLYFEGEEDGVTGNELFVFDPATASIEQVTSLNSISIYPNPTRGALNLSGDTSNVSSYEVYDLSGRKVSGGILQNDQINDDLNNGIYILKLNSIDQTIARKFIVE</sequence>
<feature type="chain" id="PRO_5045501407" evidence="2">
    <location>
        <begin position="20"/>
        <end position="480"/>
    </location>
</feature>
<evidence type="ECO:0000259" key="3">
    <source>
        <dbReference type="Pfam" id="PF18962"/>
    </source>
</evidence>
<keyword evidence="1 2" id="KW-0732">Signal</keyword>
<feature type="signal peptide" evidence="2">
    <location>
        <begin position="1"/>
        <end position="19"/>
    </location>
</feature>
<evidence type="ECO:0000256" key="1">
    <source>
        <dbReference type="ARBA" id="ARBA00022729"/>
    </source>
</evidence>
<dbReference type="NCBIfam" id="TIGR04183">
    <property type="entry name" value="Por_Secre_tail"/>
    <property type="match status" value="1"/>
</dbReference>
<reference evidence="4 5" key="1">
    <citation type="submission" date="2018-06" db="EMBL/GenBank/DDBJ databases">
        <title>Genomic Encyclopedia of Archaeal and Bacterial Type Strains, Phase II (KMG-II): from individual species to whole genera.</title>
        <authorList>
            <person name="Goeker M."/>
        </authorList>
    </citation>
    <scope>NUCLEOTIDE SEQUENCE [LARGE SCALE GENOMIC DNA]</scope>
    <source>
        <strain evidence="4 5">DSM 17205</strain>
    </source>
</reference>
<dbReference type="Gene3D" id="2.120.10.80">
    <property type="entry name" value="Kelch-type beta propeller"/>
    <property type="match status" value="1"/>
</dbReference>
<dbReference type="SUPFAM" id="SSF50965">
    <property type="entry name" value="Galactose oxidase, central domain"/>
    <property type="match status" value="1"/>
</dbReference>
<comment type="caution">
    <text evidence="4">The sequence shown here is derived from an EMBL/GenBank/DDBJ whole genome shotgun (WGS) entry which is preliminary data.</text>
</comment>
<protein>
    <submittedName>
        <fullName evidence="4">Secreted protein (Por secretion system target)</fullName>
    </submittedName>
</protein>
<organism evidence="4 5">
    <name type="scientific">Nonlabens dokdonensis</name>
    <dbReference type="NCBI Taxonomy" id="328515"/>
    <lineage>
        <taxon>Bacteria</taxon>
        <taxon>Pseudomonadati</taxon>
        <taxon>Bacteroidota</taxon>
        <taxon>Flavobacteriia</taxon>
        <taxon>Flavobacteriales</taxon>
        <taxon>Flavobacteriaceae</taxon>
        <taxon>Nonlabens</taxon>
    </lineage>
</organism>
<evidence type="ECO:0000313" key="5">
    <source>
        <dbReference type="Proteomes" id="UP000248584"/>
    </source>
</evidence>
<dbReference type="InterPro" id="IPR011043">
    <property type="entry name" value="Gal_Oxase/kelch_b-propeller"/>
</dbReference>
<name>A0ABX5PTY6_9FLAO</name>
<dbReference type="InterPro" id="IPR026444">
    <property type="entry name" value="Secre_tail"/>
</dbReference>
<accession>A0ABX5PTY6</accession>
<dbReference type="Proteomes" id="UP000248584">
    <property type="component" value="Unassembled WGS sequence"/>
</dbReference>
<dbReference type="RefSeq" id="WP_015363397.1">
    <property type="nucleotide sequence ID" value="NZ_QKZR01000009.1"/>
</dbReference>
<feature type="domain" description="Secretion system C-terminal sorting" evidence="3">
    <location>
        <begin position="412"/>
        <end position="479"/>
    </location>
</feature>
<evidence type="ECO:0000313" key="4">
    <source>
        <dbReference type="EMBL" id="PZX36664.1"/>
    </source>
</evidence>
<proteinExistence type="predicted"/>
<evidence type="ECO:0000256" key="2">
    <source>
        <dbReference type="SAM" id="SignalP"/>
    </source>
</evidence>
<dbReference type="Pfam" id="PF18962">
    <property type="entry name" value="Por_Secre_tail"/>
    <property type="match status" value="1"/>
</dbReference>
<gene>
    <name evidence="4" type="ORF">LX97_03421</name>
</gene>
<dbReference type="EMBL" id="QKZR01000009">
    <property type="protein sequence ID" value="PZX36664.1"/>
    <property type="molecule type" value="Genomic_DNA"/>
</dbReference>
<dbReference type="InterPro" id="IPR015915">
    <property type="entry name" value="Kelch-typ_b-propeller"/>
</dbReference>